<dbReference type="Gene3D" id="3.20.20.370">
    <property type="entry name" value="Glycoside hydrolase/deacetylase"/>
    <property type="match status" value="1"/>
</dbReference>
<dbReference type="RefSeq" id="WP_251932340.1">
    <property type="nucleotide sequence ID" value="NZ_CP098747.1"/>
</dbReference>
<dbReference type="CDD" id="cd10936">
    <property type="entry name" value="CE4_DAC2"/>
    <property type="match status" value="1"/>
</dbReference>
<dbReference type="EMBL" id="CP098747">
    <property type="protein sequence ID" value="USG59595.1"/>
    <property type="molecule type" value="Genomic_DNA"/>
</dbReference>
<feature type="transmembrane region" description="Helical" evidence="2">
    <location>
        <begin position="31"/>
        <end position="53"/>
    </location>
</feature>
<proteinExistence type="predicted"/>
<reference evidence="3" key="1">
    <citation type="submission" date="2022-06" db="EMBL/GenBank/DDBJ databases">
        <title>Sneathiella actinostolidae sp. nov., isolated from a sea anemonein the Western Pacific Ocean.</title>
        <authorList>
            <person name="Wei M.J."/>
        </authorList>
    </citation>
    <scope>NUCLEOTIDE SEQUENCE</scope>
    <source>
        <strain evidence="3">PHK-P5</strain>
    </source>
</reference>
<keyword evidence="2" id="KW-0812">Transmembrane</keyword>
<protein>
    <submittedName>
        <fullName evidence="3">Divergent polysaccharide deacetylase family protein</fullName>
    </submittedName>
</protein>
<name>A0ABY4VXL3_9PROT</name>
<evidence type="ECO:0000256" key="1">
    <source>
        <dbReference type="SAM" id="MobiDB-lite"/>
    </source>
</evidence>
<dbReference type="InterPro" id="IPR011330">
    <property type="entry name" value="Glyco_hydro/deAcase_b/a-brl"/>
</dbReference>
<gene>
    <name evidence="3" type="ORF">NBZ79_10390</name>
</gene>
<dbReference type="PANTHER" id="PTHR30105">
    <property type="entry name" value="UNCHARACTERIZED YIBQ-RELATED"/>
    <property type="match status" value="1"/>
</dbReference>
<evidence type="ECO:0000313" key="3">
    <source>
        <dbReference type="EMBL" id="USG59595.1"/>
    </source>
</evidence>
<organism evidence="3 4">
    <name type="scientific">Sneathiella marina</name>
    <dbReference type="NCBI Taxonomy" id="2950108"/>
    <lineage>
        <taxon>Bacteria</taxon>
        <taxon>Pseudomonadati</taxon>
        <taxon>Pseudomonadota</taxon>
        <taxon>Alphaproteobacteria</taxon>
        <taxon>Sneathiellales</taxon>
        <taxon>Sneathiellaceae</taxon>
        <taxon>Sneathiella</taxon>
    </lineage>
</organism>
<evidence type="ECO:0000313" key="4">
    <source>
        <dbReference type="Proteomes" id="UP001056291"/>
    </source>
</evidence>
<keyword evidence="2" id="KW-0472">Membrane</keyword>
<dbReference type="InterPro" id="IPR006837">
    <property type="entry name" value="Divergent_DAC"/>
</dbReference>
<feature type="region of interest" description="Disordered" evidence="1">
    <location>
        <begin position="1"/>
        <end position="20"/>
    </location>
</feature>
<dbReference type="SUPFAM" id="SSF88713">
    <property type="entry name" value="Glycoside hydrolase/deacetylase"/>
    <property type="match status" value="1"/>
</dbReference>
<keyword evidence="4" id="KW-1185">Reference proteome</keyword>
<dbReference type="Proteomes" id="UP001056291">
    <property type="component" value="Chromosome"/>
</dbReference>
<keyword evidence="2" id="KW-1133">Transmembrane helix</keyword>
<accession>A0ABY4VXL3</accession>
<dbReference type="Pfam" id="PF04748">
    <property type="entry name" value="Polysacc_deac_2"/>
    <property type="match status" value="1"/>
</dbReference>
<evidence type="ECO:0000256" key="2">
    <source>
        <dbReference type="SAM" id="Phobius"/>
    </source>
</evidence>
<sequence length="380" mass="41512">MQKQSRESGNRKSADRQKYSSDRLLDSPPRLIILCLAVLVISGSGGILLGKILTHYEVSYEISSVSAFFGPAETDEITTESPFSSNDYPFESPYTNNDYPLPDAKEKQLAALSPGQIDNLSADKPGAAAKLAGESAESNDQPPWKKYAVLAPPSNGRPIIALIIDDVGLSRDRVQALVDLPEVLTLAYLPYAPAVQSKVEMARLRGHEVMLHLPMQPSDDHTDPGPNALLVGLSDEEIRRRTHKNLDSFEGYVGVNNHMGSRFTADGRLMAIVMDIMAKRRLLFLDSKTTPRSTGYKLAVQRGMPSAKRDIFIDNVIEEGAILKQLAKVEKIANQKGVAIAIGHPHKQTISALRKWLPAAADKGFIFLPVSAITSLTFNG</sequence>
<dbReference type="PANTHER" id="PTHR30105:SF2">
    <property type="entry name" value="DIVERGENT POLYSACCHARIDE DEACETYLASE SUPERFAMILY"/>
    <property type="match status" value="1"/>
</dbReference>